<reference evidence="1" key="1">
    <citation type="submission" date="2024-04" db="EMBL/GenBank/DDBJ databases">
        <title>Whole genome sequence of Salmonella Infantis pESI phage B1.</title>
        <authorList>
            <person name="Stephen J."/>
            <person name="Lekshmi M."/>
            <person name="Rajendran K."/>
            <person name="Nayak B.B."/>
            <person name="Kumar S.H."/>
        </authorList>
    </citation>
    <scope>NUCLEOTIDE SEQUENCE</scope>
</reference>
<organism evidence="1">
    <name type="scientific">Salmonella phage pJS4</name>
    <dbReference type="NCBI Taxonomy" id="3141578"/>
    <lineage>
        <taxon>Viruses</taxon>
    </lineage>
</organism>
<protein>
    <submittedName>
        <fullName evidence="1">Uncharacterized protein</fullName>
    </submittedName>
</protein>
<sequence>MGLLNMSFRNNLKNHIKIFGEDGLHSWNAGYDVNDDIFIHKIVRATRREVKSGDILKIRDNGVIVAVEKVLGVFLIVVAVDPALRDAAPYRAAGEGKTGKYVYGRVKINKAHVDTIKAP</sequence>
<accession>A0AAU7E323</accession>
<dbReference type="EMBL" id="PP664540">
    <property type="protein sequence ID" value="XBH24302.1"/>
    <property type="molecule type" value="Genomic_DNA"/>
</dbReference>
<evidence type="ECO:0000313" key="1">
    <source>
        <dbReference type="EMBL" id="XBH24302.1"/>
    </source>
</evidence>
<name>A0AAU7E323_9VIRU</name>
<gene>
    <name evidence="1" type="ORF">TLEXVJXA_CDS0517</name>
</gene>
<proteinExistence type="predicted"/>